<dbReference type="SUPFAM" id="SSF52540">
    <property type="entry name" value="P-loop containing nucleoside triphosphate hydrolases"/>
    <property type="match status" value="1"/>
</dbReference>
<dbReference type="InterPro" id="IPR003959">
    <property type="entry name" value="ATPase_AAA_core"/>
</dbReference>
<dbReference type="InterPro" id="IPR003593">
    <property type="entry name" value="AAA+_ATPase"/>
</dbReference>
<dbReference type="RefSeq" id="WP_188851344.1">
    <property type="nucleotide sequence ID" value="NZ_BMJJ01000006.1"/>
</dbReference>
<dbReference type="GO" id="GO:0004176">
    <property type="term" value="F:ATP-dependent peptidase activity"/>
    <property type="evidence" value="ECO:0007669"/>
    <property type="project" value="InterPro"/>
</dbReference>
<dbReference type="Pfam" id="PF01434">
    <property type="entry name" value="Peptidase_M41"/>
    <property type="match status" value="1"/>
</dbReference>
<sequence length="648" mass="69371">MTGAGYRDEYADTDDDEELDDAAVEALLRLQAKAVGKIVDNLRPTARALFRQLLPAFSPRTRKALAERRPQLLILRLPSERWLEAATNALEAALATISNGSAQVGQFGSASFPRTARLGALKVDLIMKDLYSQSVVCFVDGTDRVPEQLAAFTDFVTQVGPFTAEMLQGALALRYPDRPGEWPADVDPASVHPDTLDLVLRKASDSDEAIRLLRSFQAGGNLVAASGDHPRLEDLHGYGEAAEWGLRLVADLESFRCGRIGWADVDSGCLLVGPPGVGKTLFASALASSAGCAFFPTSYAAWQSSKTGHLGDLLKSMRAVFEEAGSQMPSIVFIDEIDTLQARGSGSLHDDWWRSVTNGLLECVDGTSRREGMVIIAACNDGTNLDPALVRSGRLDRRFTIQMPDETALVGMFRSHLGGAIPDDVVQPIATAMAGATSGADVVRICRDARRLARQADRPVTGADLLSVALPPETRPQAVLRRVAIHEAGHAVVHMLYGGMPAALSIVRNGASGGGVVFEIDEDAVEGLRGDIEALIVPILAGRVAEQIVLGSVSAGAGGADTSDLARATSWLVQLETRLGLGSRLSFGQQADGDNVEVRIRRLYAEALMLVSRHRQAVVALADLALERRVLGREALKHFAIMHIVQIA</sequence>
<comment type="caution">
    <text evidence="2">The sequence shown here is derived from an EMBL/GenBank/DDBJ whole genome shotgun (WGS) entry which is preliminary data.</text>
</comment>
<evidence type="ECO:0000313" key="2">
    <source>
        <dbReference type="EMBL" id="GGD22242.1"/>
    </source>
</evidence>
<feature type="domain" description="AAA+ ATPase" evidence="1">
    <location>
        <begin position="265"/>
        <end position="405"/>
    </location>
</feature>
<dbReference type="CDD" id="cd19481">
    <property type="entry name" value="RecA-like_protease"/>
    <property type="match status" value="1"/>
</dbReference>
<dbReference type="InterPro" id="IPR027417">
    <property type="entry name" value="P-loop_NTPase"/>
</dbReference>
<dbReference type="GO" id="GO:0004222">
    <property type="term" value="F:metalloendopeptidase activity"/>
    <property type="evidence" value="ECO:0007669"/>
    <property type="project" value="InterPro"/>
</dbReference>
<dbReference type="Gene3D" id="1.10.8.60">
    <property type="match status" value="1"/>
</dbReference>
<accession>A0A917DB36</accession>
<dbReference type="Gene3D" id="1.20.58.760">
    <property type="entry name" value="Peptidase M41"/>
    <property type="match status" value="1"/>
</dbReference>
<dbReference type="SUPFAM" id="SSF140990">
    <property type="entry name" value="FtsH protease domain-like"/>
    <property type="match status" value="1"/>
</dbReference>
<protein>
    <recommendedName>
        <fullName evidence="1">AAA+ ATPase domain-containing protein</fullName>
    </recommendedName>
</protein>
<proteinExistence type="predicted"/>
<dbReference type="AlphaFoldDB" id="A0A917DB36"/>
<gene>
    <name evidence="2" type="ORF">GCM10011335_26400</name>
</gene>
<dbReference type="GO" id="GO:0016887">
    <property type="term" value="F:ATP hydrolysis activity"/>
    <property type="evidence" value="ECO:0007669"/>
    <property type="project" value="InterPro"/>
</dbReference>
<dbReference type="GO" id="GO:0006508">
    <property type="term" value="P:proteolysis"/>
    <property type="evidence" value="ECO:0007669"/>
    <property type="project" value="InterPro"/>
</dbReference>
<dbReference type="Proteomes" id="UP000613160">
    <property type="component" value="Unassembled WGS sequence"/>
</dbReference>
<evidence type="ECO:0000259" key="1">
    <source>
        <dbReference type="SMART" id="SM00382"/>
    </source>
</evidence>
<name>A0A917DB36_9HYPH</name>
<dbReference type="GO" id="GO:0005886">
    <property type="term" value="C:plasma membrane"/>
    <property type="evidence" value="ECO:0007669"/>
    <property type="project" value="TreeGrafter"/>
</dbReference>
<dbReference type="GO" id="GO:0030163">
    <property type="term" value="P:protein catabolic process"/>
    <property type="evidence" value="ECO:0007669"/>
    <property type="project" value="TreeGrafter"/>
</dbReference>
<dbReference type="Pfam" id="PF00004">
    <property type="entry name" value="AAA"/>
    <property type="match status" value="1"/>
</dbReference>
<evidence type="ECO:0000313" key="3">
    <source>
        <dbReference type="Proteomes" id="UP000613160"/>
    </source>
</evidence>
<dbReference type="InterPro" id="IPR000642">
    <property type="entry name" value="Peptidase_M41"/>
</dbReference>
<dbReference type="SMART" id="SM00382">
    <property type="entry name" value="AAA"/>
    <property type="match status" value="1"/>
</dbReference>
<reference evidence="2" key="1">
    <citation type="journal article" date="2014" name="Int. J. Syst. Evol. Microbiol.">
        <title>Complete genome sequence of Corynebacterium casei LMG S-19264T (=DSM 44701T), isolated from a smear-ripened cheese.</title>
        <authorList>
            <consortium name="US DOE Joint Genome Institute (JGI-PGF)"/>
            <person name="Walter F."/>
            <person name="Albersmeier A."/>
            <person name="Kalinowski J."/>
            <person name="Ruckert C."/>
        </authorList>
    </citation>
    <scope>NUCLEOTIDE SEQUENCE</scope>
    <source>
        <strain evidence="2">CGMCC 1.15493</strain>
    </source>
</reference>
<dbReference type="InterPro" id="IPR037219">
    <property type="entry name" value="Peptidase_M41-like"/>
</dbReference>
<dbReference type="GO" id="GO:0005524">
    <property type="term" value="F:ATP binding"/>
    <property type="evidence" value="ECO:0007669"/>
    <property type="project" value="InterPro"/>
</dbReference>
<organism evidence="2 3">
    <name type="scientific">Aureimonas glaciei</name>
    <dbReference type="NCBI Taxonomy" id="1776957"/>
    <lineage>
        <taxon>Bacteria</taxon>
        <taxon>Pseudomonadati</taxon>
        <taxon>Pseudomonadota</taxon>
        <taxon>Alphaproteobacteria</taxon>
        <taxon>Hyphomicrobiales</taxon>
        <taxon>Aurantimonadaceae</taxon>
        <taxon>Aureimonas</taxon>
    </lineage>
</organism>
<reference evidence="2" key="2">
    <citation type="submission" date="2020-09" db="EMBL/GenBank/DDBJ databases">
        <authorList>
            <person name="Sun Q."/>
            <person name="Zhou Y."/>
        </authorList>
    </citation>
    <scope>NUCLEOTIDE SEQUENCE</scope>
    <source>
        <strain evidence="2">CGMCC 1.15493</strain>
    </source>
</reference>
<dbReference type="PANTHER" id="PTHR23076:SF97">
    <property type="entry name" value="ATP-DEPENDENT ZINC METALLOPROTEASE YME1L1"/>
    <property type="match status" value="1"/>
</dbReference>
<dbReference type="Gene3D" id="3.40.50.300">
    <property type="entry name" value="P-loop containing nucleotide triphosphate hydrolases"/>
    <property type="match status" value="1"/>
</dbReference>
<dbReference type="EMBL" id="BMJJ01000006">
    <property type="protein sequence ID" value="GGD22242.1"/>
    <property type="molecule type" value="Genomic_DNA"/>
</dbReference>
<keyword evidence="3" id="KW-1185">Reference proteome</keyword>
<dbReference type="PANTHER" id="PTHR23076">
    <property type="entry name" value="METALLOPROTEASE M41 FTSH"/>
    <property type="match status" value="1"/>
</dbReference>